<reference evidence="1" key="1">
    <citation type="submission" date="2018-05" db="EMBL/GenBank/DDBJ databases">
        <authorList>
            <person name="Lanie J.A."/>
            <person name="Ng W.-L."/>
            <person name="Kazmierczak K.M."/>
            <person name="Andrzejewski T.M."/>
            <person name="Davidsen T.M."/>
            <person name="Wayne K.J."/>
            <person name="Tettelin H."/>
            <person name="Glass J.I."/>
            <person name="Rusch D."/>
            <person name="Podicherti R."/>
            <person name="Tsui H.-C.T."/>
            <person name="Winkler M.E."/>
        </authorList>
    </citation>
    <scope>NUCLEOTIDE SEQUENCE</scope>
</reference>
<gene>
    <name evidence="1" type="ORF">METZ01_LOCUS104845</name>
</gene>
<accession>A0A381WI67</accession>
<organism evidence="1">
    <name type="scientific">marine metagenome</name>
    <dbReference type="NCBI Taxonomy" id="408172"/>
    <lineage>
        <taxon>unclassified sequences</taxon>
        <taxon>metagenomes</taxon>
        <taxon>ecological metagenomes</taxon>
    </lineage>
</organism>
<name>A0A381WI67_9ZZZZ</name>
<dbReference type="AlphaFoldDB" id="A0A381WI67"/>
<sequence length="413" mass="46987">MDTIVQYKSVENIENRRSIEQNDGSDISSSGTFHRQLSLSPFSGSDFSGGMRIQINGKLTDEIMVSGILSDQDLPIQPEGTTRNLEDLQQVYLTVQHPEFTVNAGDIDFNYDHDKIININRRLIGLNNTFNYNTWSGSTIYATTKGRYISVEFKGQDSNQGPYSLTSESKSRDIIVLAGSEKIWVDGIKMIRGENYDYIIDYSMGEVTFTPKQLIHDDTDVFVEYQYIDTHYSKNIVGGAFDSHISMNTKITAGFFREQDQVNKELFDTETLNKLMISGDKPIIRSGVVRNDIGEYHLKIIAPNDSIYVYDPEKSLTNERYFVSFSYNSLGEYQRKVSSNGRVYYEFVPELERSEHFDLYSPFKTVIAPSDHGLLFASSEWYMNDNMVMKFSLAGSDVDDNSLSDKDDAMNSS</sequence>
<proteinExistence type="predicted"/>
<feature type="non-terminal residue" evidence="1">
    <location>
        <position position="413"/>
    </location>
</feature>
<dbReference type="EMBL" id="UINC01011837">
    <property type="protein sequence ID" value="SVA51991.1"/>
    <property type="molecule type" value="Genomic_DNA"/>
</dbReference>
<evidence type="ECO:0000313" key="1">
    <source>
        <dbReference type="EMBL" id="SVA51991.1"/>
    </source>
</evidence>
<protein>
    <submittedName>
        <fullName evidence="1">Uncharacterized protein</fullName>
    </submittedName>
</protein>